<feature type="domain" description="EcxA zinc-binding" evidence="2">
    <location>
        <begin position="517"/>
        <end position="842"/>
    </location>
</feature>
<feature type="compositionally biased region" description="Basic and acidic residues" evidence="1">
    <location>
        <begin position="41"/>
        <end position="55"/>
    </location>
</feature>
<dbReference type="Pfam" id="PF17148">
    <property type="entry name" value="DUF5117"/>
    <property type="match status" value="1"/>
</dbReference>
<organism evidence="4 5">
    <name type="scientific">Adhaeretor mobilis</name>
    <dbReference type="NCBI Taxonomy" id="1930276"/>
    <lineage>
        <taxon>Bacteria</taxon>
        <taxon>Pseudomonadati</taxon>
        <taxon>Planctomycetota</taxon>
        <taxon>Planctomycetia</taxon>
        <taxon>Pirellulales</taxon>
        <taxon>Lacipirellulaceae</taxon>
        <taxon>Adhaeretor</taxon>
    </lineage>
</organism>
<dbReference type="AlphaFoldDB" id="A0A517MZB1"/>
<dbReference type="EMBL" id="CP036263">
    <property type="protein sequence ID" value="QDT00226.1"/>
    <property type="molecule type" value="Genomic_DNA"/>
</dbReference>
<dbReference type="KEGG" id="amob:HG15A2_35620"/>
<evidence type="ECO:0000259" key="2">
    <source>
        <dbReference type="Pfam" id="PF16313"/>
    </source>
</evidence>
<dbReference type="InterPro" id="IPR024079">
    <property type="entry name" value="MetalloPept_cat_dom_sf"/>
</dbReference>
<accession>A0A517MZB1</accession>
<evidence type="ECO:0000313" key="5">
    <source>
        <dbReference type="Proteomes" id="UP000319852"/>
    </source>
</evidence>
<dbReference type="InterPro" id="IPR034032">
    <property type="entry name" value="Zn_MMP-like_bac"/>
</dbReference>
<dbReference type="RefSeq" id="WP_145061589.1">
    <property type="nucleotide sequence ID" value="NZ_CP036263.1"/>
</dbReference>
<evidence type="ECO:0000256" key="1">
    <source>
        <dbReference type="SAM" id="MobiDB-lite"/>
    </source>
</evidence>
<dbReference type="OrthoDB" id="9776599at2"/>
<dbReference type="PANTHER" id="PTHR38478">
    <property type="entry name" value="PEPTIDASE M1A AND M12B"/>
    <property type="match status" value="1"/>
</dbReference>
<dbReference type="PANTHER" id="PTHR38478:SF1">
    <property type="entry name" value="ZINC DEPENDENT METALLOPROTEASE DOMAIN LIPOPROTEIN"/>
    <property type="match status" value="1"/>
</dbReference>
<dbReference type="GO" id="GO:0008237">
    <property type="term" value="F:metallopeptidase activity"/>
    <property type="evidence" value="ECO:0007669"/>
    <property type="project" value="InterPro"/>
</dbReference>
<sequence>MTKPSVIQNLRFFIGLVLLATMLAVSSVGCAPALVKKEQEREMGEKQAAMEEPSPKKSSNSSFKPFEEVTKNAKHIPGLLDLYHDDRHLYAALKPGDFDRPMLAPISVAQGGGAAGKAFNFDEQWILAFRREGDQVHLIRKNYRYTADETSPLAKAVRNSYLDSTLMVLDLVSDDAPDDAILVDLSDVYFSNFANLKPGTVDSKRSRWKSVKGFPNNIELQVEVTFSESPLDAGNGINGDLGYVDSRGITLVLHYSLAKLPAGGYRPRKADPRLGHFVCATKNFSAPPGESLFDRKIARWRLEKADPTAEISLPKQQIVWWIEDTVPTEYRPHVKAAILEWNKAFEKIGFRQALVVRWQGEQDKFDPEDLNYCVFRWVTSPHGYAMSNIRTNPITGEIVDGDILFDSSWVRYWENRRAYLAGTLPNDGDENDSDSTNAHRRLEGDVMSPIMAAHYGYGSPNTQRSIEGDPSAGCRSCQHTATLSNQLALAVMSQAKKSPATGGHESAEDIVSTEKGLPDAGVAQMIRAVIMHEVGHSLGLKHNFKGSNLHPLSQMHDKQLTSSSGLVGSVMDYAPLNLALHDQQQGDYATTTLGPYDYWAIEYAYKPFAPEKESAELAKIAARSAEPQLAYASDEDYQSAHDPYVNQYDLGADPLNFAKHRVALATETLAKIDDELIQEGESWVRLRSAVMLLLRQYGDAAFLATRFIGGRQVSHDSRGTPGARDPIVPVASDQQREALKFLSERILIDQPVPLRPQLLRKLATEQWTHWGADGRDYEGRVGLPYFEHLQAIQEIAFAETLGSGERMRLVESNEALSLPGENPLTLQEIFNTFDNAIWAEVQDKLPETEELQPDALALPKTRRNLQRTHVKYLRAIVESESKTKTPSKSFAMFDGKAQAFPNEARSLARQSLKTIQSRIIFLLKSDSKELSPVTLAHLEDVSDEISQALDSE</sequence>
<gene>
    <name evidence="4" type="ORF">HG15A2_35620</name>
</gene>
<dbReference type="PROSITE" id="PS51257">
    <property type="entry name" value="PROKAR_LIPOPROTEIN"/>
    <property type="match status" value="1"/>
</dbReference>
<evidence type="ECO:0008006" key="6">
    <source>
        <dbReference type="Google" id="ProtNLM"/>
    </source>
</evidence>
<feature type="domain" description="DUF5117" evidence="3">
    <location>
        <begin position="126"/>
        <end position="304"/>
    </location>
</feature>
<name>A0A517MZB1_9BACT</name>
<evidence type="ECO:0000259" key="3">
    <source>
        <dbReference type="Pfam" id="PF17148"/>
    </source>
</evidence>
<dbReference type="Gene3D" id="3.40.390.10">
    <property type="entry name" value="Collagenase (Catalytic Domain)"/>
    <property type="match status" value="1"/>
</dbReference>
<proteinExistence type="predicted"/>
<feature type="region of interest" description="Disordered" evidence="1">
    <location>
        <begin position="41"/>
        <end position="63"/>
    </location>
</feature>
<dbReference type="Proteomes" id="UP000319852">
    <property type="component" value="Chromosome"/>
</dbReference>
<protein>
    <recommendedName>
        <fullName evidence="6">DUF5117 domain-containing protein</fullName>
    </recommendedName>
</protein>
<evidence type="ECO:0000313" key="4">
    <source>
        <dbReference type="EMBL" id="QDT00226.1"/>
    </source>
</evidence>
<dbReference type="InterPro" id="IPR032534">
    <property type="entry name" value="EcxA_zinc-bd"/>
</dbReference>
<dbReference type="CDD" id="cd04276">
    <property type="entry name" value="ZnMc_MMP_like_2"/>
    <property type="match status" value="1"/>
</dbReference>
<dbReference type="SUPFAM" id="SSF55486">
    <property type="entry name" value="Metalloproteases ('zincins'), catalytic domain"/>
    <property type="match status" value="1"/>
</dbReference>
<dbReference type="InterPro" id="IPR033413">
    <property type="entry name" value="DUF5117"/>
</dbReference>
<keyword evidence="5" id="KW-1185">Reference proteome</keyword>
<dbReference type="Pfam" id="PF16313">
    <property type="entry name" value="DUF4953"/>
    <property type="match status" value="1"/>
</dbReference>
<reference evidence="4 5" key="1">
    <citation type="submission" date="2019-02" db="EMBL/GenBank/DDBJ databases">
        <title>Deep-cultivation of Planctomycetes and their phenomic and genomic characterization uncovers novel biology.</title>
        <authorList>
            <person name="Wiegand S."/>
            <person name="Jogler M."/>
            <person name="Boedeker C."/>
            <person name="Pinto D."/>
            <person name="Vollmers J."/>
            <person name="Rivas-Marin E."/>
            <person name="Kohn T."/>
            <person name="Peeters S.H."/>
            <person name="Heuer A."/>
            <person name="Rast P."/>
            <person name="Oberbeckmann S."/>
            <person name="Bunk B."/>
            <person name="Jeske O."/>
            <person name="Meyerdierks A."/>
            <person name="Storesund J.E."/>
            <person name="Kallscheuer N."/>
            <person name="Luecker S."/>
            <person name="Lage O.M."/>
            <person name="Pohl T."/>
            <person name="Merkel B.J."/>
            <person name="Hornburger P."/>
            <person name="Mueller R.-W."/>
            <person name="Bruemmer F."/>
            <person name="Labrenz M."/>
            <person name="Spormann A.M."/>
            <person name="Op den Camp H."/>
            <person name="Overmann J."/>
            <person name="Amann R."/>
            <person name="Jetten M.S.M."/>
            <person name="Mascher T."/>
            <person name="Medema M.H."/>
            <person name="Devos D.P."/>
            <person name="Kaster A.-K."/>
            <person name="Ovreas L."/>
            <person name="Rohde M."/>
            <person name="Galperin M.Y."/>
            <person name="Jogler C."/>
        </authorList>
    </citation>
    <scope>NUCLEOTIDE SEQUENCE [LARGE SCALE GENOMIC DNA]</scope>
    <source>
        <strain evidence="4 5">HG15A2</strain>
    </source>
</reference>